<protein>
    <submittedName>
        <fullName evidence="1">Type VI secretion system baseplate subunit TssF</fullName>
    </submittedName>
</protein>
<organism evidence="1 2">
    <name type="scientific">Sulfitobacter albidus</name>
    <dbReference type="NCBI Taxonomy" id="2829501"/>
    <lineage>
        <taxon>Bacteria</taxon>
        <taxon>Pseudomonadati</taxon>
        <taxon>Pseudomonadota</taxon>
        <taxon>Alphaproteobacteria</taxon>
        <taxon>Rhodobacterales</taxon>
        <taxon>Roseobacteraceae</taxon>
        <taxon>Sulfitobacter</taxon>
    </lineage>
</organism>
<dbReference type="AlphaFoldDB" id="A0A975JGX1"/>
<dbReference type="PANTHER" id="PTHR35370:SF1">
    <property type="entry name" value="TYPE VI SECRETION SYSTEM COMPONENT TSSF1"/>
    <property type="match status" value="1"/>
</dbReference>
<accession>A0A975JGX1</accession>
<proteinExistence type="predicted"/>
<dbReference type="RefSeq" id="WP_212706440.1">
    <property type="nucleotide sequence ID" value="NZ_CP073582.1"/>
</dbReference>
<evidence type="ECO:0000313" key="2">
    <source>
        <dbReference type="Proteomes" id="UP000683291"/>
    </source>
</evidence>
<sequence length="641" mass="71730">MRRAFKDAYERELLLLKERAAQFGAEYPGLADRLGGLLEENLDPSIAGLLEGTAFMAARVQLNLDQQFRVFSEELLEHLSPDMCAPLPSAMMVQGVPAAKPEELRGGPTIDKGSYIEATFSNQTRRIPIRYQTTEPITFWPLQIAGADYHSTATPLNALGCDTPAMTGRGETLRTAAGLVIRLTRTDRAALDGLACDVLPIHFCGTQTEAMALYAQVFANLSRVSLRWEDKMGTPVFRRLPIHAIEQVGFDADCPLYRADERQFPGVSTLLEYFSFPRKFLGFRIRGLADHLRGIPEKTVQLVMEFDAPNTHLASHFNPDNLRLFCAPAVNLFEDEAKPITLDNRHHRFLVAPNRAPETHFEVHKITSVRAQYEGVRDKVTARPLYGLPPAGATPRDALYYSARRERRGLTPEERRAGGTRFRYEGTQTWLTFYEPPDHEPAHLLLVSTLCSSRHLPEIVPISETPFHLLDDRMIQMRPVTAATPPREAVAELEGDGPHRARAGDNYWRLISLLSLSYRGFIRADGQGNVEALREVIRLFSDVSDQLTETQIEAITDVRARPRVRTIKRPDGYHPARGLEITLQFDENVLDPAAMIAMGAALDRFLADYAAINSFTECVIANGKGKEIKRWPPRGGSGPLL</sequence>
<dbReference type="KEGG" id="sual:KDD17_17315"/>
<name>A0A975JGX1_9RHOB</name>
<keyword evidence="2" id="KW-1185">Reference proteome</keyword>
<gene>
    <name evidence="1" type="primary">tssF</name>
    <name evidence="1" type="ORF">KDD17_17315</name>
</gene>
<dbReference type="PANTHER" id="PTHR35370">
    <property type="entry name" value="CYTOPLASMIC PROTEIN-RELATED-RELATED"/>
    <property type="match status" value="1"/>
</dbReference>
<dbReference type="InterPro" id="IPR010272">
    <property type="entry name" value="T6SS_TssF"/>
</dbReference>
<evidence type="ECO:0000313" key="1">
    <source>
        <dbReference type="EMBL" id="QUJ78248.1"/>
    </source>
</evidence>
<dbReference type="EMBL" id="CP073582">
    <property type="protein sequence ID" value="QUJ78248.1"/>
    <property type="molecule type" value="Genomic_DNA"/>
</dbReference>
<dbReference type="Proteomes" id="UP000683291">
    <property type="component" value="Chromosome pJK7-1-1"/>
</dbReference>
<reference evidence="1" key="1">
    <citation type="submission" date="2021-04" db="EMBL/GenBank/DDBJ databases">
        <title>Complete genome sequence for Sulfitobacter sp. strain JK7-1.</title>
        <authorList>
            <person name="Park S.-J."/>
        </authorList>
    </citation>
    <scope>NUCLEOTIDE SEQUENCE</scope>
    <source>
        <strain evidence="1">JK7-1</strain>
    </source>
</reference>
<dbReference type="Pfam" id="PF05947">
    <property type="entry name" value="T6SS_TssF"/>
    <property type="match status" value="1"/>
</dbReference>
<dbReference type="NCBIfam" id="TIGR03359">
    <property type="entry name" value="VI_chp_6"/>
    <property type="match status" value="1"/>
</dbReference>